<dbReference type="Pfam" id="PF13377">
    <property type="entry name" value="Peripla_BP_3"/>
    <property type="match status" value="1"/>
</dbReference>
<organism evidence="5 6">
    <name type="scientific">Brachybacterium vulturis</name>
    <dbReference type="NCBI Taxonomy" id="2017484"/>
    <lineage>
        <taxon>Bacteria</taxon>
        <taxon>Bacillati</taxon>
        <taxon>Actinomycetota</taxon>
        <taxon>Actinomycetes</taxon>
        <taxon>Micrococcales</taxon>
        <taxon>Dermabacteraceae</taxon>
        <taxon>Brachybacterium</taxon>
    </lineage>
</organism>
<dbReference type="PROSITE" id="PS00356">
    <property type="entry name" value="HTH_LACI_1"/>
    <property type="match status" value="1"/>
</dbReference>
<dbReference type="EMBL" id="CP023563">
    <property type="protein sequence ID" value="ATG50081.1"/>
    <property type="molecule type" value="Genomic_DNA"/>
</dbReference>
<evidence type="ECO:0000256" key="2">
    <source>
        <dbReference type="ARBA" id="ARBA00023125"/>
    </source>
</evidence>
<dbReference type="CDD" id="cd01392">
    <property type="entry name" value="HTH_LacI"/>
    <property type="match status" value="1"/>
</dbReference>
<dbReference type="AlphaFoldDB" id="A0A291GIP8"/>
<dbReference type="GO" id="GO:0000976">
    <property type="term" value="F:transcription cis-regulatory region binding"/>
    <property type="evidence" value="ECO:0007669"/>
    <property type="project" value="TreeGrafter"/>
</dbReference>
<dbReference type="Pfam" id="PF00356">
    <property type="entry name" value="LacI"/>
    <property type="match status" value="1"/>
</dbReference>
<dbReference type="OrthoDB" id="4268837at2"/>
<dbReference type="SUPFAM" id="SSF47413">
    <property type="entry name" value="lambda repressor-like DNA-binding domains"/>
    <property type="match status" value="1"/>
</dbReference>
<dbReference type="Gene3D" id="3.40.50.2300">
    <property type="match status" value="2"/>
</dbReference>
<dbReference type="Gene3D" id="1.10.260.40">
    <property type="entry name" value="lambda repressor-like DNA-binding domains"/>
    <property type="match status" value="1"/>
</dbReference>
<dbReference type="PANTHER" id="PTHR30146">
    <property type="entry name" value="LACI-RELATED TRANSCRIPTIONAL REPRESSOR"/>
    <property type="match status" value="1"/>
</dbReference>
<dbReference type="PRINTS" id="PR00036">
    <property type="entry name" value="HTHLACI"/>
</dbReference>
<dbReference type="KEGG" id="brz:CFK38_00005"/>
<reference evidence="6" key="1">
    <citation type="submission" date="2017-09" db="EMBL/GenBank/DDBJ databases">
        <title>Brachybacterium sp. VM2412.</title>
        <authorList>
            <person name="Tak E.J."/>
            <person name="Bae J.-W."/>
        </authorList>
    </citation>
    <scope>NUCLEOTIDE SEQUENCE [LARGE SCALE GENOMIC DNA]</scope>
    <source>
        <strain evidence="6">VM2412</strain>
    </source>
</reference>
<dbReference type="PROSITE" id="PS50932">
    <property type="entry name" value="HTH_LACI_2"/>
    <property type="match status" value="1"/>
</dbReference>
<dbReference type="RefSeq" id="WP_096801221.1">
    <property type="nucleotide sequence ID" value="NZ_CP023563.1"/>
</dbReference>
<dbReference type="InterPro" id="IPR010982">
    <property type="entry name" value="Lambda_DNA-bd_dom_sf"/>
</dbReference>
<keyword evidence="1" id="KW-0805">Transcription regulation</keyword>
<dbReference type="Proteomes" id="UP000218165">
    <property type="component" value="Chromosome"/>
</dbReference>
<evidence type="ECO:0000256" key="1">
    <source>
        <dbReference type="ARBA" id="ARBA00023015"/>
    </source>
</evidence>
<dbReference type="InterPro" id="IPR000843">
    <property type="entry name" value="HTH_LacI"/>
</dbReference>
<evidence type="ECO:0000313" key="5">
    <source>
        <dbReference type="EMBL" id="ATG50081.1"/>
    </source>
</evidence>
<keyword evidence="3" id="KW-0804">Transcription</keyword>
<feature type="domain" description="HTH lacI-type" evidence="4">
    <location>
        <begin position="11"/>
        <end position="65"/>
    </location>
</feature>
<keyword evidence="6" id="KW-1185">Reference proteome</keyword>
<evidence type="ECO:0000256" key="3">
    <source>
        <dbReference type="ARBA" id="ARBA00023163"/>
    </source>
</evidence>
<evidence type="ECO:0000259" key="4">
    <source>
        <dbReference type="PROSITE" id="PS50932"/>
    </source>
</evidence>
<dbReference type="InterPro" id="IPR028082">
    <property type="entry name" value="Peripla_BP_I"/>
</dbReference>
<gene>
    <name evidence="5" type="ORF">CFK38_00005</name>
</gene>
<dbReference type="InterPro" id="IPR046335">
    <property type="entry name" value="LacI/GalR-like_sensor"/>
</dbReference>
<dbReference type="PANTHER" id="PTHR30146:SF109">
    <property type="entry name" value="HTH-TYPE TRANSCRIPTIONAL REGULATOR GALS"/>
    <property type="match status" value="1"/>
</dbReference>
<evidence type="ECO:0000313" key="6">
    <source>
        <dbReference type="Proteomes" id="UP000218165"/>
    </source>
</evidence>
<sequence length="340" mass="36620">MTQHDPARTRATMRDVARLAGVSKTTVSRVLNGSDLVTDETRTQVEDAMQRAGYVVSYQARSLATGRSDAVALLVTEPFQDMWTDPTFASILGGTYSALSSTPMTPLLLQASSPNEQTKVRSLLEQGVVDGIIHLTPYVDTVLLEHLSTMRTPTVLCGRLPGDPYAGQFSTVYADDEIGARLAATRLAERGREHPVALLGPRENPANMDRLAGYRAVLGELLPEERVRFGEWDERSGHEAATQVLATGKEVDALLCASDRIAVGALEALQEAGLRVPEDVSVIGFDDHPLAARSTPPLTTVAQPMVSEGEVAVGLLKELLEGGAPRTEVLPMELRRRASA</sequence>
<dbReference type="SMART" id="SM00354">
    <property type="entry name" value="HTH_LACI"/>
    <property type="match status" value="1"/>
</dbReference>
<keyword evidence="2" id="KW-0238">DNA-binding</keyword>
<dbReference type="GO" id="GO:0003700">
    <property type="term" value="F:DNA-binding transcription factor activity"/>
    <property type="evidence" value="ECO:0007669"/>
    <property type="project" value="TreeGrafter"/>
</dbReference>
<proteinExistence type="predicted"/>
<accession>A0A291GIP8</accession>
<name>A0A291GIP8_9MICO</name>
<protein>
    <submittedName>
        <fullName evidence="5">LacI family transcriptional regulator</fullName>
    </submittedName>
</protein>
<dbReference type="SUPFAM" id="SSF53822">
    <property type="entry name" value="Periplasmic binding protein-like I"/>
    <property type="match status" value="1"/>
</dbReference>
<dbReference type="CDD" id="cd06267">
    <property type="entry name" value="PBP1_LacI_sugar_binding-like"/>
    <property type="match status" value="1"/>
</dbReference>